<accession>A0AAD3DV16</accession>
<keyword evidence="3 6" id="KW-1133">Transmembrane helix</keyword>
<feature type="transmembrane region" description="Helical" evidence="6">
    <location>
        <begin position="152"/>
        <end position="172"/>
    </location>
</feature>
<keyword evidence="4 6" id="KW-0472">Membrane</keyword>
<evidence type="ECO:0000256" key="4">
    <source>
        <dbReference type="ARBA" id="ARBA00023136"/>
    </source>
</evidence>
<evidence type="ECO:0000256" key="6">
    <source>
        <dbReference type="SAM" id="Phobius"/>
    </source>
</evidence>
<dbReference type="PANTHER" id="PTHR30238">
    <property type="entry name" value="MEMBRANE BOUND PREDICTED REDOX MODULATOR"/>
    <property type="match status" value="1"/>
</dbReference>
<comment type="caution">
    <text evidence="7">The sequence shown here is derived from an EMBL/GenBank/DDBJ whole genome shotgun (WGS) entry which is preliminary data.</text>
</comment>
<feature type="transmembrane region" description="Helical" evidence="6">
    <location>
        <begin position="121"/>
        <end position="140"/>
    </location>
</feature>
<feature type="region of interest" description="Disordered" evidence="5">
    <location>
        <begin position="46"/>
        <end position="70"/>
    </location>
</feature>
<proteinExistence type="predicted"/>
<dbReference type="GO" id="GO:0016020">
    <property type="term" value="C:membrane"/>
    <property type="evidence" value="ECO:0007669"/>
    <property type="project" value="UniProtKB-SubCell"/>
</dbReference>
<dbReference type="NCBIfam" id="TIGR03718">
    <property type="entry name" value="R_switched_Alx"/>
    <property type="match status" value="1"/>
</dbReference>
<dbReference type="InterPro" id="IPR022369">
    <property type="entry name" value="Integral_membrane_TerC_rswitch"/>
</dbReference>
<gene>
    <name evidence="7" type="ORF">Agub_g10521</name>
</gene>
<keyword evidence="8" id="KW-1185">Reference proteome</keyword>
<evidence type="ECO:0008006" key="9">
    <source>
        <dbReference type="Google" id="ProtNLM"/>
    </source>
</evidence>
<dbReference type="PANTHER" id="PTHR30238:SF0">
    <property type="entry name" value="THYLAKOID MEMBRANE PROTEIN TERC, CHLOROPLASTIC"/>
    <property type="match status" value="1"/>
</dbReference>
<evidence type="ECO:0000256" key="3">
    <source>
        <dbReference type="ARBA" id="ARBA00022989"/>
    </source>
</evidence>
<feature type="transmembrane region" description="Helical" evidence="6">
    <location>
        <begin position="178"/>
        <end position="197"/>
    </location>
</feature>
<dbReference type="Proteomes" id="UP001054857">
    <property type="component" value="Unassembled WGS sequence"/>
</dbReference>
<evidence type="ECO:0000256" key="5">
    <source>
        <dbReference type="SAM" id="MobiDB-lite"/>
    </source>
</evidence>
<evidence type="ECO:0000313" key="8">
    <source>
        <dbReference type="Proteomes" id="UP001054857"/>
    </source>
</evidence>
<evidence type="ECO:0000256" key="1">
    <source>
        <dbReference type="ARBA" id="ARBA00004141"/>
    </source>
</evidence>
<sequence length="359" mass="39252">MPCPLASPQQRLSLHRCRREPGRCSLLHSRGPSCRRLPAVVRCASQRPPQVDEPVQQQTSSSTNSRQKEQEQELQFISTTLRRTEARYEALAAWVGAAVAFGAGIWYVQGAEKAQEYFAGYLLEQSLSVDNLFVFVLVFGFLKTPPEAQAKVLTWGIATAAVLRAVLILLGVELVREFQPLLLLFAGILLFSSFKLLTAGDDDDDNDDLSDNFIYKFCARFIKVTDKYDGNNFFTVRDGVRMATPLLLTLAVVELSDVVFAVDSIPAVFGVTLDPFIVYTSNIFAILSLRALYSFVATAMGELRFLDKAVAVVLGFIGAKMVLGFADVEIPTDVSLLVVGLVLGGGVAASLALPESKED</sequence>
<keyword evidence="2 6" id="KW-0812">Transmembrane</keyword>
<dbReference type="InterPro" id="IPR005496">
    <property type="entry name" value="Integral_membrane_TerC"/>
</dbReference>
<evidence type="ECO:0000313" key="7">
    <source>
        <dbReference type="EMBL" id="GFR48610.1"/>
    </source>
</evidence>
<feature type="transmembrane region" description="Helical" evidence="6">
    <location>
        <begin position="309"/>
        <end position="328"/>
    </location>
</feature>
<name>A0AAD3DV16_9CHLO</name>
<comment type="subcellular location">
    <subcellularLocation>
        <location evidence="1">Membrane</location>
        <topology evidence="1">Multi-pass membrane protein</topology>
    </subcellularLocation>
</comment>
<feature type="transmembrane region" description="Helical" evidence="6">
    <location>
        <begin position="334"/>
        <end position="353"/>
    </location>
</feature>
<feature type="transmembrane region" description="Helical" evidence="6">
    <location>
        <begin position="91"/>
        <end position="109"/>
    </location>
</feature>
<reference evidence="7 8" key="1">
    <citation type="journal article" date="2021" name="Sci. Rep.">
        <title>Genome sequencing of the multicellular alga Astrephomene provides insights into convergent evolution of germ-soma differentiation.</title>
        <authorList>
            <person name="Yamashita S."/>
            <person name="Yamamoto K."/>
            <person name="Matsuzaki R."/>
            <person name="Suzuki S."/>
            <person name="Yamaguchi H."/>
            <person name="Hirooka S."/>
            <person name="Minakuchi Y."/>
            <person name="Miyagishima S."/>
            <person name="Kawachi M."/>
            <person name="Toyoda A."/>
            <person name="Nozaki H."/>
        </authorList>
    </citation>
    <scope>NUCLEOTIDE SEQUENCE [LARGE SCALE GENOMIC DNA]</scope>
    <source>
        <strain evidence="7 8">NIES-4017</strain>
    </source>
</reference>
<feature type="compositionally biased region" description="Low complexity" evidence="5">
    <location>
        <begin position="56"/>
        <end position="65"/>
    </location>
</feature>
<dbReference type="AlphaFoldDB" id="A0AAD3DV16"/>
<protein>
    <recommendedName>
        <fullName evidence="9">Integral membrane protein TerC</fullName>
    </recommendedName>
</protein>
<feature type="transmembrane region" description="Helical" evidence="6">
    <location>
        <begin position="276"/>
        <end position="297"/>
    </location>
</feature>
<evidence type="ECO:0000256" key="2">
    <source>
        <dbReference type="ARBA" id="ARBA00022692"/>
    </source>
</evidence>
<dbReference type="EMBL" id="BMAR01000024">
    <property type="protein sequence ID" value="GFR48610.1"/>
    <property type="molecule type" value="Genomic_DNA"/>
</dbReference>
<dbReference type="Pfam" id="PF03741">
    <property type="entry name" value="TerC"/>
    <property type="match status" value="1"/>
</dbReference>
<organism evidence="7 8">
    <name type="scientific">Astrephomene gubernaculifera</name>
    <dbReference type="NCBI Taxonomy" id="47775"/>
    <lineage>
        <taxon>Eukaryota</taxon>
        <taxon>Viridiplantae</taxon>
        <taxon>Chlorophyta</taxon>
        <taxon>core chlorophytes</taxon>
        <taxon>Chlorophyceae</taxon>
        <taxon>CS clade</taxon>
        <taxon>Chlamydomonadales</taxon>
        <taxon>Astrephomenaceae</taxon>
        <taxon>Astrephomene</taxon>
    </lineage>
</organism>